<dbReference type="eggNOG" id="COG1134">
    <property type="taxonomic scope" value="Bacteria"/>
</dbReference>
<sequence>MLPNFICPGVQKSATTTLYDILKQHPDIYLPKKLKEPGFFHVEERYLKGINWYEENYYSDVINEKVIGDMSTGYIFEEKALDRIIKDLGKDLKIIIILRNPVDRAYSHYLMNTRNGIESLSFREAIENEKRRIQLSNENKLNYSYFSRGLYAEQIKRILRYYDKKQILIVLFEEFVKNQDFILNNIYDFLEVERIKVINNIKSNAASKSRFELISKLIMYPSNLTRKIIRLIIPNSKIRKYVALKIYQINQKRMEYSIDANYRKLLSEKYKEDIKELEAILNIDLGKWLIYDKV</sequence>
<dbReference type="AlphaFoldDB" id="C8VYQ0"/>
<reference evidence="4 5" key="1">
    <citation type="journal article" date="2009" name="Stand. Genomic Sci.">
        <title>Complete genome sequence of Desulfotomaculum acetoxidans type strain (5575).</title>
        <authorList>
            <person name="Spring S."/>
            <person name="Lapidus A."/>
            <person name="Schroder M."/>
            <person name="Gleim D."/>
            <person name="Sims D."/>
            <person name="Meincke L."/>
            <person name="Glavina Del Rio T."/>
            <person name="Tice H."/>
            <person name="Copeland A."/>
            <person name="Cheng J.F."/>
            <person name="Lucas S."/>
            <person name="Chen F."/>
            <person name="Nolan M."/>
            <person name="Bruce D."/>
            <person name="Goodwin L."/>
            <person name="Pitluck S."/>
            <person name="Ivanova N."/>
            <person name="Mavromatis K."/>
            <person name="Mikhailova N."/>
            <person name="Pati A."/>
            <person name="Chen A."/>
            <person name="Palaniappan K."/>
            <person name="Land M."/>
            <person name="Hauser L."/>
            <person name="Chang Y.J."/>
            <person name="Jeffries C.D."/>
            <person name="Chain P."/>
            <person name="Saunders E."/>
            <person name="Brettin T."/>
            <person name="Detter J.C."/>
            <person name="Goker M."/>
            <person name="Bristow J."/>
            <person name="Eisen J.A."/>
            <person name="Markowitz V."/>
            <person name="Hugenholtz P."/>
            <person name="Kyrpides N.C."/>
            <person name="Klenk H.P."/>
            <person name="Han C."/>
        </authorList>
    </citation>
    <scope>NUCLEOTIDE SEQUENCE [LARGE SCALE GENOMIC DNA]</scope>
    <source>
        <strain evidence="5">ATCC 49208 / DSM 771 / VKM B-1644</strain>
    </source>
</reference>
<dbReference type="InterPro" id="IPR000863">
    <property type="entry name" value="Sulfotransferase_dom"/>
</dbReference>
<organism evidence="4 5">
    <name type="scientific">Desulfofarcimen acetoxidans (strain ATCC 49208 / DSM 771 / KCTC 5769 / VKM B-1644 / 5575)</name>
    <name type="common">Desulfotomaculum acetoxidans</name>
    <dbReference type="NCBI Taxonomy" id="485916"/>
    <lineage>
        <taxon>Bacteria</taxon>
        <taxon>Bacillati</taxon>
        <taxon>Bacillota</taxon>
        <taxon>Clostridia</taxon>
        <taxon>Eubacteriales</taxon>
        <taxon>Peptococcaceae</taxon>
        <taxon>Desulfofarcimen</taxon>
    </lineage>
</organism>
<proteinExistence type="predicted"/>
<dbReference type="InterPro" id="IPR037359">
    <property type="entry name" value="NST/OST"/>
</dbReference>
<dbReference type="RefSeq" id="WP_015759441.1">
    <property type="nucleotide sequence ID" value="NC_013216.1"/>
</dbReference>
<name>C8VYQ0_DESAS</name>
<dbReference type="STRING" id="485916.Dtox_4099"/>
<gene>
    <name evidence="4" type="ordered locus">Dtox_4099</name>
</gene>
<evidence type="ECO:0000313" key="5">
    <source>
        <dbReference type="Proteomes" id="UP000002217"/>
    </source>
</evidence>
<accession>C8VYQ0</accession>
<feature type="domain" description="Sulfotransferase" evidence="3">
    <location>
        <begin position="6"/>
        <end position="209"/>
    </location>
</feature>
<dbReference type="EMBL" id="CP001720">
    <property type="protein sequence ID" value="ACV64771.1"/>
    <property type="molecule type" value="Genomic_DNA"/>
</dbReference>
<dbReference type="SUPFAM" id="SSF52540">
    <property type="entry name" value="P-loop containing nucleoside triphosphate hydrolases"/>
    <property type="match status" value="1"/>
</dbReference>
<keyword evidence="1 4" id="KW-0808">Transferase</keyword>
<dbReference type="OrthoDB" id="9797480at2"/>
<evidence type="ECO:0000313" key="4">
    <source>
        <dbReference type="EMBL" id="ACV64771.1"/>
    </source>
</evidence>
<protein>
    <submittedName>
        <fullName evidence="4">Sulfotransferase</fullName>
    </submittedName>
</protein>
<evidence type="ECO:0000259" key="3">
    <source>
        <dbReference type="Pfam" id="PF00685"/>
    </source>
</evidence>
<dbReference type="Pfam" id="PF00685">
    <property type="entry name" value="Sulfotransfer_1"/>
    <property type="match status" value="1"/>
</dbReference>
<dbReference type="PANTHER" id="PTHR10605">
    <property type="entry name" value="HEPARAN SULFATE SULFOTRANSFERASE"/>
    <property type="match status" value="1"/>
</dbReference>
<dbReference type="PANTHER" id="PTHR10605:SF56">
    <property type="entry name" value="BIFUNCTIONAL HEPARAN SULFATE N-DEACETYLASE_N-SULFOTRANSFERASE"/>
    <property type="match status" value="1"/>
</dbReference>
<keyword evidence="2" id="KW-0325">Glycoprotein</keyword>
<evidence type="ECO:0000256" key="1">
    <source>
        <dbReference type="ARBA" id="ARBA00022679"/>
    </source>
</evidence>
<dbReference type="Proteomes" id="UP000002217">
    <property type="component" value="Chromosome"/>
</dbReference>
<keyword evidence="5" id="KW-1185">Reference proteome</keyword>
<evidence type="ECO:0000256" key="2">
    <source>
        <dbReference type="ARBA" id="ARBA00023180"/>
    </source>
</evidence>
<dbReference type="HOGENOM" id="CLU_017703_1_1_9"/>
<dbReference type="GO" id="GO:0008146">
    <property type="term" value="F:sulfotransferase activity"/>
    <property type="evidence" value="ECO:0007669"/>
    <property type="project" value="InterPro"/>
</dbReference>
<dbReference type="KEGG" id="dae:Dtox_4099"/>
<dbReference type="Gene3D" id="3.40.50.300">
    <property type="entry name" value="P-loop containing nucleotide triphosphate hydrolases"/>
    <property type="match status" value="1"/>
</dbReference>
<dbReference type="InterPro" id="IPR027417">
    <property type="entry name" value="P-loop_NTPase"/>
</dbReference>